<protein>
    <submittedName>
        <fullName evidence="3">RNA-directed DNA polymerase, eukaryota, reverse transcriptase zinc-binding domain protein</fullName>
    </submittedName>
</protein>
<proteinExistence type="predicted"/>
<keyword evidence="3" id="KW-0548">Nucleotidyltransferase</keyword>
<dbReference type="EMBL" id="BKCJ010006831">
    <property type="protein sequence ID" value="GEU74155.1"/>
    <property type="molecule type" value="Genomic_DNA"/>
</dbReference>
<feature type="compositionally biased region" description="Low complexity" evidence="1">
    <location>
        <begin position="640"/>
        <end position="651"/>
    </location>
</feature>
<dbReference type="GO" id="GO:0003964">
    <property type="term" value="F:RNA-directed DNA polymerase activity"/>
    <property type="evidence" value="ECO:0007669"/>
    <property type="project" value="UniProtKB-KW"/>
</dbReference>
<dbReference type="Pfam" id="PF04827">
    <property type="entry name" value="Plant_tran"/>
    <property type="match status" value="1"/>
</dbReference>
<organism evidence="3">
    <name type="scientific">Tanacetum cinerariifolium</name>
    <name type="common">Dalmatian daisy</name>
    <name type="synonym">Chrysanthemum cinerariifolium</name>
    <dbReference type="NCBI Taxonomy" id="118510"/>
    <lineage>
        <taxon>Eukaryota</taxon>
        <taxon>Viridiplantae</taxon>
        <taxon>Streptophyta</taxon>
        <taxon>Embryophyta</taxon>
        <taxon>Tracheophyta</taxon>
        <taxon>Spermatophyta</taxon>
        <taxon>Magnoliopsida</taxon>
        <taxon>eudicotyledons</taxon>
        <taxon>Gunneridae</taxon>
        <taxon>Pentapetalae</taxon>
        <taxon>asterids</taxon>
        <taxon>campanulids</taxon>
        <taxon>Asterales</taxon>
        <taxon>Asteraceae</taxon>
        <taxon>Asteroideae</taxon>
        <taxon>Anthemideae</taxon>
        <taxon>Anthemidinae</taxon>
        <taxon>Tanacetum</taxon>
    </lineage>
</organism>
<dbReference type="InterPro" id="IPR006912">
    <property type="entry name" value="Harbinger_derived_prot"/>
</dbReference>
<evidence type="ECO:0000313" key="3">
    <source>
        <dbReference type="EMBL" id="GEU74155.1"/>
    </source>
</evidence>
<feature type="region of interest" description="Disordered" evidence="1">
    <location>
        <begin position="987"/>
        <end position="1008"/>
    </location>
</feature>
<feature type="domain" description="Reverse transcriptase" evidence="2">
    <location>
        <begin position="425"/>
        <end position="504"/>
    </location>
</feature>
<keyword evidence="3" id="KW-0808">Transferase</keyword>
<dbReference type="PANTHER" id="PTHR47150">
    <property type="entry name" value="OS12G0169200 PROTEIN"/>
    <property type="match status" value="1"/>
</dbReference>
<gene>
    <name evidence="3" type="ORF">Tci_046133</name>
</gene>
<feature type="region of interest" description="Disordered" evidence="1">
    <location>
        <begin position="557"/>
        <end position="600"/>
    </location>
</feature>
<dbReference type="Pfam" id="PF00078">
    <property type="entry name" value="RVT_1"/>
    <property type="match status" value="1"/>
</dbReference>
<evidence type="ECO:0000256" key="1">
    <source>
        <dbReference type="SAM" id="MobiDB-lite"/>
    </source>
</evidence>
<name>A0A6L2MPC2_TANCI</name>
<dbReference type="InterPro" id="IPR000477">
    <property type="entry name" value="RT_dom"/>
</dbReference>
<keyword evidence="3" id="KW-0695">RNA-directed DNA polymerase</keyword>
<dbReference type="PANTHER" id="PTHR47150:SF4">
    <property type="entry name" value="HARBINGER TRANSPOSASE-DERIVED PROTEIN-RELATED"/>
    <property type="match status" value="1"/>
</dbReference>
<reference evidence="3" key="1">
    <citation type="journal article" date="2019" name="Sci. Rep.">
        <title>Draft genome of Tanacetum cinerariifolium, the natural source of mosquito coil.</title>
        <authorList>
            <person name="Yamashiro T."/>
            <person name="Shiraishi A."/>
            <person name="Satake H."/>
            <person name="Nakayama K."/>
        </authorList>
    </citation>
    <scope>NUCLEOTIDE SEQUENCE</scope>
</reference>
<feature type="compositionally biased region" description="Basic and acidic residues" evidence="1">
    <location>
        <begin position="579"/>
        <end position="591"/>
    </location>
</feature>
<feature type="region of interest" description="Disordered" evidence="1">
    <location>
        <begin position="624"/>
        <end position="684"/>
    </location>
</feature>
<accession>A0A6L2MPC2</accession>
<sequence>MDRRTYDAFKNLLKEIEFELEHGSEIVKEKLSHEKFSQKEVIGILNGTLDNTLEKLSQDDLEGRNEIVEEEMDDHFLANMNGVGHDLDEDASINGGSSRRDEIDYALEGEMKLIMNVWVGGEMKLIVLLKKVRHHKLNHVIDFDECDSGDKGNDEQQLNNINIRLKQIRRAYKGRCNIRGGEFFVGQEFGTRKQVTQRVRILTVEARRALKFLECDKHKFREKCFGTLKGKCGTKEVLASPTRESDIPSTSNDKEVFANLFGSSLKDGLRESVEKVDTMKVAQKAKIKWSNEGDENSKYYHGVINNKRGRLTIRGVLVDGIWMEIPHLVKHEFFEYFKNRFEKRNKSRILLERDFVKRISLEQNDDLERRCLIRRLKGRFGIVVLIKHPSRMVLHLVSIDGIGTLLVTMLLMLSNGFFAWRDPERRPISLIGSLYKVIAKVLENRLVTVLDDIVDEIQSAFLTDGQILDGPFILNEIVHWCKNKKKQSMIFKVDFEKAYDSISHLFYADDAIFMGQWSQCNIDTIIRVLDVFYRASGLRINMNKSNLMGMSVDSNKASPSPNFVPASPDYVSESDPSEDPSKDDSPSDDVSKTAGLEGTHDVDCKKEGMCTTFPFTGYLGSSSSAQLSPYSGPSHRRSRYVSSSSETSHPSSSPPPRKRRRVLAYSSSSASLPPSPYVKPSRKRYMSPTPPLLVAEAVSTPPIEMLPPRKRFMSTSFSPQEDVHGGTTVKARLDDYNEMIGEMYVHLLDIPSTRLDDTKHELETLRARVREKIARDRISELENRLGYAEYWIQQGELARNSHVKTDGLEATEVYCLRKEIQKMENELWNLTVKAMHCEVRYCKRVDHMTRVCRTPVLAITQRALVVNQKDVVTYYECRKQGHYRMKRIVRFIITLESEHRGRCFKPKGMDKAVTSSSLSYDNDLNWLSQILNAQAGAMKEENVKEENLREFLYNNSYHTSIKAAPFEVYTVISVDHMSIGLRKDPNRRQTSLHRGTCRNHGFGDQASKAKLHPDRQREYIGLTDARLNGDACIGSWDSFYPVPCTHLSSNIKSMENALEKMVASLDAPSVATMSTIINKFAEEVKVKPDISALMKCTSAVHQMTYGCVPDSLDEYLQRGATTACDSLRIFWMNNDVKVLRQSLLFNDLKSGRASDVPFVANDGANDHKRILYKIKHEAARKDVERAFGVLKKKWKIIKYPARGLTQSRLSDIMYTCLILYNMIIHDKGKAICTDYFPEEHHRADDPVFERHIHALLKFLVDVMNPDNLLPLAYSFKDRVDPDVNDDTNEDELRLQNKSGFSILQSPTTPGCNRVATDGTEIQYVGSIVIDFQVENMLLLQNMLNIVICMAVDMWTCLIEERLAMQVQNLDPRRHKIHEIRYSIGLKIFLR</sequence>
<comment type="caution">
    <text evidence="3">The sequence shown here is derived from an EMBL/GenBank/DDBJ whole genome shotgun (WGS) entry which is preliminary data.</text>
</comment>
<evidence type="ECO:0000259" key="2">
    <source>
        <dbReference type="Pfam" id="PF00078"/>
    </source>
</evidence>
<feature type="compositionally biased region" description="Low complexity" evidence="1">
    <location>
        <begin position="663"/>
        <end position="672"/>
    </location>
</feature>